<feature type="region of interest" description="Disordered" evidence="5">
    <location>
        <begin position="8"/>
        <end position="28"/>
    </location>
</feature>
<evidence type="ECO:0000256" key="4">
    <source>
        <dbReference type="ARBA" id="ARBA00023136"/>
    </source>
</evidence>
<feature type="compositionally biased region" description="Basic and acidic residues" evidence="5">
    <location>
        <begin position="255"/>
        <end position="266"/>
    </location>
</feature>
<reference evidence="8 9" key="1">
    <citation type="journal article" date="2016" name="Front. Microbiol.">
        <title>Genome and transcriptome sequences reveal the specific parasitism of the nematophagous Purpureocillium lilacinum 36-1.</title>
        <authorList>
            <person name="Xie J."/>
            <person name="Li S."/>
            <person name="Mo C."/>
            <person name="Xiao X."/>
            <person name="Peng D."/>
            <person name="Wang G."/>
            <person name="Xiao Y."/>
        </authorList>
    </citation>
    <scope>NUCLEOTIDE SEQUENCE [LARGE SCALE GENOMIC DNA]</scope>
    <source>
        <strain evidence="8 9">36-1</strain>
    </source>
</reference>
<feature type="region of interest" description="Disordered" evidence="5">
    <location>
        <begin position="42"/>
        <end position="71"/>
    </location>
</feature>
<proteinExistence type="predicted"/>
<feature type="region of interest" description="Disordered" evidence="5">
    <location>
        <begin position="217"/>
        <end position="273"/>
    </location>
</feature>
<keyword evidence="4 6" id="KW-0472">Membrane</keyword>
<evidence type="ECO:0000256" key="3">
    <source>
        <dbReference type="ARBA" id="ARBA00022989"/>
    </source>
</evidence>
<feature type="compositionally biased region" description="Basic residues" evidence="5">
    <location>
        <begin position="349"/>
        <end position="363"/>
    </location>
</feature>
<feature type="transmembrane region" description="Helical" evidence="6">
    <location>
        <begin position="596"/>
        <end position="620"/>
    </location>
</feature>
<evidence type="ECO:0000256" key="1">
    <source>
        <dbReference type="ARBA" id="ARBA00004141"/>
    </source>
</evidence>
<feature type="transmembrane region" description="Helical" evidence="6">
    <location>
        <begin position="567"/>
        <end position="584"/>
    </location>
</feature>
<evidence type="ECO:0000256" key="2">
    <source>
        <dbReference type="ARBA" id="ARBA00022692"/>
    </source>
</evidence>
<feature type="transmembrane region" description="Helical" evidence="6">
    <location>
        <begin position="640"/>
        <end position="663"/>
    </location>
</feature>
<accession>A0A2U3DTN0</accession>
<keyword evidence="2 6" id="KW-0812">Transmembrane</keyword>
<comment type="subcellular location">
    <subcellularLocation>
        <location evidence="1">Membrane</location>
        <topology evidence="1">Multi-pass membrane protein</topology>
    </subcellularLocation>
</comment>
<sequence length="683" mass="73220">MHALATLYPWKAARPPARPDSQADQQRPRMCVHVHVGIAPDERRPLAWAGGEGGREGRGGPSSQDRTGQDGIGQAAEWMDEVDGWMEGWMEPTGRPVPWPRAGRRPSTAAAVVWARADVIGSAPHLELQWTQVTEQTAAVAAHRPALPCPALPCCPRAQSGRWLLIPDTAVESPGWQHLTPGIYSILSSTSAPVQLSPGPARMPFFPTDQVASLPRQCATESAWRPTADDSPTANVRSVPHLTRRPPNATSRTHQRTDGGEMRERPTSPSTSAAAAAAPLCAACLHRIEIIRPEGTPAATVTMMPCPILPVGNPDGAAAQRGLPIGAAMNQTVYALNADRASQTTTQREKKKVLALRRRRQPARCRDSVPSSPFSPGAARASAPLAQLPAGGAKNKRPWAVGSLQEAAPWHTQPVPLRRRIRSCSGQTLSSLSSCPVLSRFFPCLLKNLDALPHRRTSVPSATPPPTVTVRRSHPPIVLPHRLATQLRPPSSHATTRLASRQLLPLPLPAPNHRYTVAMGLPGGIITILHAVLAVFLIIELGLTAYVVSITSGSWYGWWFGSSSVNFMLFNSIWTLLVLVYLAVIPRFAERAYHSLVALVLLGVTTIFWFAGSIALAARIGVPDCDHGSACRGIQSAQAAVAFGFFIWVIVTALTVFEGLGFLKGGARADTTRKPGNPPAAGV</sequence>
<keyword evidence="3 6" id="KW-1133">Transmembrane helix</keyword>
<dbReference type="PANTHER" id="PTHR37451:SF1">
    <property type="entry name" value="MARVEL DOMAIN-CONTAINING PROTEIN"/>
    <property type="match status" value="1"/>
</dbReference>
<evidence type="ECO:0000259" key="7">
    <source>
        <dbReference type="Pfam" id="PF01284"/>
    </source>
</evidence>
<name>A0A2U3DTN0_PURLI</name>
<dbReference type="InterPro" id="IPR008253">
    <property type="entry name" value="Marvel"/>
</dbReference>
<dbReference type="PANTHER" id="PTHR37451">
    <property type="entry name" value="MARVEL DOMAIN"/>
    <property type="match status" value="1"/>
</dbReference>
<dbReference type="Pfam" id="PF01284">
    <property type="entry name" value="MARVEL"/>
    <property type="match status" value="1"/>
</dbReference>
<feature type="region of interest" description="Disordered" evidence="5">
    <location>
        <begin position="340"/>
        <end position="380"/>
    </location>
</feature>
<feature type="transmembrane region" description="Helical" evidence="6">
    <location>
        <begin position="543"/>
        <end position="561"/>
    </location>
</feature>
<comment type="caution">
    <text evidence="8">The sequence shown here is derived from an EMBL/GenBank/DDBJ whole genome shotgun (WGS) entry which is preliminary data.</text>
</comment>
<gene>
    <name evidence="8" type="ORF">PCL_06820</name>
</gene>
<evidence type="ECO:0000256" key="5">
    <source>
        <dbReference type="SAM" id="MobiDB-lite"/>
    </source>
</evidence>
<protein>
    <recommendedName>
        <fullName evidence="7">MARVEL domain-containing protein</fullName>
    </recommendedName>
</protein>
<feature type="domain" description="MARVEL" evidence="7">
    <location>
        <begin position="527"/>
        <end position="657"/>
    </location>
</feature>
<dbReference type="Proteomes" id="UP000245956">
    <property type="component" value="Unassembled WGS sequence"/>
</dbReference>
<dbReference type="AlphaFoldDB" id="A0A2U3DTN0"/>
<evidence type="ECO:0000313" key="8">
    <source>
        <dbReference type="EMBL" id="PWI65615.1"/>
    </source>
</evidence>
<dbReference type="EMBL" id="LCWV01000031">
    <property type="protein sequence ID" value="PWI65615.1"/>
    <property type="molecule type" value="Genomic_DNA"/>
</dbReference>
<dbReference type="GO" id="GO:0016020">
    <property type="term" value="C:membrane"/>
    <property type="evidence" value="ECO:0007669"/>
    <property type="project" value="UniProtKB-SubCell"/>
</dbReference>
<feature type="transmembrane region" description="Helical" evidence="6">
    <location>
        <begin position="515"/>
        <end position="536"/>
    </location>
</feature>
<organism evidence="8 9">
    <name type="scientific">Purpureocillium lilacinum</name>
    <name type="common">Paecilomyces lilacinus</name>
    <dbReference type="NCBI Taxonomy" id="33203"/>
    <lineage>
        <taxon>Eukaryota</taxon>
        <taxon>Fungi</taxon>
        <taxon>Dikarya</taxon>
        <taxon>Ascomycota</taxon>
        <taxon>Pezizomycotina</taxon>
        <taxon>Sordariomycetes</taxon>
        <taxon>Hypocreomycetidae</taxon>
        <taxon>Hypocreales</taxon>
        <taxon>Ophiocordycipitaceae</taxon>
        <taxon>Purpureocillium</taxon>
    </lineage>
</organism>
<evidence type="ECO:0000313" key="9">
    <source>
        <dbReference type="Proteomes" id="UP000245956"/>
    </source>
</evidence>
<evidence type="ECO:0000256" key="6">
    <source>
        <dbReference type="SAM" id="Phobius"/>
    </source>
</evidence>